<dbReference type="InterPro" id="IPR027417">
    <property type="entry name" value="P-loop_NTPase"/>
</dbReference>
<accession>A0A0E3T3X9</accession>
<dbReference type="Gene3D" id="3.40.50.300">
    <property type="entry name" value="P-loop containing nucleotide triphosphate hydrolases"/>
    <property type="match status" value="1"/>
</dbReference>
<dbReference type="EMBL" id="KP205543">
    <property type="protein sequence ID" value="AKC01517.1"/>
    <property type="molecule type" value="Genomic_DNA"/>
</dbReference>
<protein>
    <submittedName>
        <fullName evidence="1">Nitrite reductase</fullName>
    </submittedName>
</protein>
<proteinExistence type="predicted"/>
<dbReference type="SUPFAM" id="SSF52540">
    <property type="entry name" value="P-loop containing nucleoside triphosphate hydrolases"/>
    <property type="match status" value="1"/>
</dbReference>
<dbReference type="AlphaFoldDB" id="A0A0E3T3X9"/>
<dbReference type="RefSeq" id="WP_013355450.1">
    <property type="nucleotide sequence ID" value="NZ_CABMJP010000001.1"/>
</dbReference>
<sequence length="545" mass="62032">MSQSLWQRLFNHRQQTKQAVLILGSGRSGTSVMTKCVNLMGISLGTDNLLAPSKRINPKGYFENKDVINIHKSLGSRIRYRPAFKGYYDSPKIKKDRAALTTYLRNFFENEQYLAIKDPRMNDYIELWQRVLADVEVQPAEIVLLRNPMDVVNSNERAWHRDTTLAMRQWQVRTLLSLRDTDREHRILVTYEDLFGQTLTTLKRIATQFNLPWTSDEAALQAQIDDFIDPALQKSDSGENLADFEARTDVEPDVKALYLLGRQAAADPDYFASAEFQQRIDEMTDEYLAKYGALYRDFNVKINSKTFFVFGEDQAQVDQVNTTLRNGQVKMVGTEADSHEVAEDLSERLNNNTIAIQTYPLDYLVVEQKEALNNYLRKNAKRETLWGIGDAKNNEIVEMLTTVSAELGADTHNVVIADDLTAIIDERERRLAIQHLVRTLHAVEQPPYLVLMADELGTPASQSAVTAFIAAEPTKAAPLRDEQPDETFKLRTPLDMDEVAATLTVLCRRASQDEQQQAALNHFVSLNYDEILNVKGDQYANSVRN</sequence>
<dbReference type="PATRIC" id="fig|1590.175.peg.2178"/>
<organism evidence="1">
    <name type="scientific">Lactiplantibacillus plantarum</name>
    <name type="common">Lactobacillus plantarum</name>
    <dbReference type="NCBI Taxonomy" id="1590"/>
    <lineage>
        <taxon>Bacteria</taxon>
        <taxon>Bacillati</taxon>
        <taxon>Bacillota</taxon>
        <taxon>Bacilli</taxon>
        <taxon>Lactobacillales</taxon>
        <taxon>Lactobacillaceae</taxon>
        <taxon>Lactiplantibacillus</taxon>
    </lineage>
</organism>
<name>A0A0E3T3X9_LACPN</name>
<reference evidence="1" key="1">
    <citation type="submission" date="2014-11" db="EMBL/GenBank/DDBJ databases">
        <title>The DNA sequence of nitrite reductase in Lactobacillus plantarum DMDL9010.</title>
        <authorList>
            <person name="Liu D."/>
        </authorList>
    </citation>
    <scope>NUCLEOTIDE SEQUENCE</scope>
    <source>
        <strain evidence="1">DMDL9010</strain>
    </source>
</reference>
<evidence type="ECO:0000313" key="1">
    <source>
        <dbReference type="EMBL" id="AKC01517.1"/>
    </source>
</evidence>